<protein>
    <recommendedName>
        <fullName evidence="8">Heme oxygenase</fullName>
    </recommendedName>
</protein>
<name>A0AAE0GN55_9CHLO</name>
<dbReference type="GO" id="GO:0020037">
    <property type="term" value="F:heme binding"/>
    <property type="evidence" value="ECO:0007669"/>
    <property type="project" value="TreeGrafter"/>
</dbReference>
<evidence type="ECO:0000256" key="2">
    <source>
        <dbReference type="ARBA" id="ARBA00022723"/>
    </source>
</evidence>
<gene>
    <name evidence="6" type="ORF">CYMTET_11716</name>
</gene>
<dbReference type="GO" id="GO:0006979">
    <property type="term" value="P:response to oxidative stress"/>
    <property type="evidence" value="ECO:0007669"/>
    <property type="project" value="TreeGrafter"/>
</dbReference>
<dbReference type="Gene3D" id="1.20.910.10">
    <property type="entry name" value="Heme oxygenase-like"/>
    <property type="match status" value="1"/>
</dbReference>
<dbReference type="GO" id="GO:0042167">
    <property type="term" value="P:heme catabolic process"/>
    <property type="evidence" value="ECO:0007669"/>
    <property type="project" value="TreeGrafter"/>
</dbReference>
<dbReference type="SUPFAM" id="SSF48613">
    <property type="entry name" value="Heme oxygenase-like"/>
    <property type="match status" value="1"/>
</dbReference>
<proteinExistence type="predicted"/>
<keyword evidence="7" id="KW-1185">Reference proteome</keyword>
<feature type="binding site" description="axial binding residue" evidence="5">
    <location>
        <position position="10"/>
    </location>
    <ligand>
        <name>heme b</name>
        <dbReference type="ChEBI" id="CHEBI:60344"/>
    </ligand>
    <ligandPart>
        <name>Fe</name>
        <dbReference type="ChEBI" id="CHEBI:18248"/>
    </ligandPart>
</feature>
<evidence type="ECO:0008006" key="8">
    <source>
        <dbReference type="Google" id="ProtNLM"/>
    </source>
</evidence>
<feature type="binding site" evidence="4">
    <location>
        <position position="117"/>
    </location>
    <ligand>
        <name>heme b</name>
        <dbReference type="ChEBI" id="CHEBI:60344"/>
    </ligand>
</feature>
<dbReference type="InterPro" id="IPR016053">
    <property type="entry name" value="Haem_Oase-like"/>
</dbReference>
<dbReference type="PIRSF" id="PIRSF000343">
    <property type="entry name" value="Haem_Oase"/>
    <property type="match status" value="1"/>
</dbReference>
<keyword evidence="1 4" id="KW-0349">Heme</keyword>
<dbReference type="CDD" id="cd19165">
    <property type="entry name" value="HemeO"/>
    <property type="match status" value="1"/>
</dbReference>
<dbReference type="InterPro" id="IPR016084">
    <property type="entry name" value="Haem_Oase-like_multi-hlx"/>
</dbReference>
<dbReference type="GO" id="GO:0046872">
    <property type="term" value="F:metal ion binding"/>
    <property type="evidence" value="ECO:0007669"/>
    <property type="project" value="UniProtKB-KW"/>
</dbReference>
<evidence type="ECO:0000256" key="1">
    <source>
        <dbReference type="ARBA" id="ARBA00022617"/>
    </source>
</evidence>
<dbReference type="InterPro" id="IPR002051">
    <property type="entry name" value="Haem_Oase"/>
</dbReference>
<dbReference type="Pfam" id="PF01126">
    <property type="entry name" value="Heme_oxygenase"/>
    <property type="match status" value="1"/>
</dbReference>
<dbReference type="Proteomes" id="UP001190700">
    <property type="component" value="Unassembled WGS sequence"/>
</dbReference>
<evidence type="ECO:0000256" key="3">
    <source>
        <dbReference type="ARBA" id="ARBA00023004"/>
    </source>
</evidence>
<dbReference type="GO" id="GO:0004392">
    <property type="term" value="F:heme oxygenase (decyclizing) activity"/>
    <property type="evidence" value="ECO:0007669"/>
    <property type="project" value="InterPro"/>
</dbReference>
<evidence type="ECO:0000313" key="7">
    <source>
        <dbReference type="Proteomes" id="UP001190700"/>
    </source>
</evidence>
<dbReference type="PANTHER" id="PTHR10720">
    <property type="entry name" value="HEME OXYGENASE"/>
    <property type="match status" value="1"/>
</dbReference>
<sequence>MLDDGTRKSHSVAENTEFVSGFFKGIATKDSFAKLVKALYFVYFEMEKAFEETTDANVKALDYKELRRSKALEDDMAYYFGEDWKNVITPSAATEKYIDRIREVAKETPELLIAHQYTRYLGDLFGGQMMGGMATRSLELENGQGVKFYQFDEISSAKDFIEEWYTSLNSLEISPETKQAIVDEGNLVFRLNIDIFSELEGNAFGSFLRVAWASFKEKYLS</sequence>
<evidence type="ECO:0000256" key="4">
    <source>
        <dbReference type="PIRSR" id="PIRSR000343-1"/>
    </source>
</evidence>
<dbReference type="PRINTS" id="PR00088">
    <property type="entry name" value="HAEMOXYGNASE"/>
</dbReference>
<reference evidence="6 7" key="1">
    <citation type="journal article" date="2015" name="Genome Biol. Evol.">
        <title>Comparative Genomics of a Bacterivorous Green Alga Reveals Evolutionary Causalities and Consequences of Phago-Mixotrophic Mode of Nutrition.</title>
        <authorList>
            <person name="Burns J.A."/>
            <person name="Paasch A."/>
            <person name="Narechania A."/>
            <person name="Kim E."/>
        </authorList>
    </citation>
    <scope>NUCLEOTIDE SEQUENCE [LARGE SCALE GENOMIC DNA]</scope>
    <source>
        <strain evidence="6 7">PLY_AMNH</strain>
    </source>
</reference>
<evidence type="ECO:0000313" key="6">
    <source>
        <dbReference type="EMBL" id="KAK3280446.1"/>
    </source>
</evidence>
<accession>A0AAE0GN55</accession>
<keyword evidence="2 5" id="KW-0479">Metal-binding</keyword>
<comment type="caution">
    <text evidence="6">The sequence shown here is derived from an EMBL/GenBank/DDBJ whole genome shotgun (WGS) entry which is preliminary data.</text>
</comment>
<evidence type="ECO:0000256" key="5">
    <source>
        <dbReference type="PIRSR" id="PIRSR000343-2"/>
    </source>
</evidence>
<organism evidence="6 7">
    <name type="scientific">Cymbomonas tetramitiformis</name>
    <dbReference type="NCBI Taxonomy" id="36881"/>
    <lineage>
        <taxon>Eukaryota</taxon>
        <taxon>Viridiplantae</taxon>
        <taxon>Chlorophyta</taxon>
        <taxon>Pyramimonadophyceae</taxon>
        <taxon>Pyramimonadales</taxon>
        <taxon>Pyramimonadaceae</taxon>
        <taxon>Cymbomonas</taxon>
    </lineage>
</organism>
<dbReference type="GO" id="GO:0006788">
    <property type="term" value="P:heme oxidation"/>
    <property type="evidence" value="ECO:0007669"/>
    <property type="project" value="InterPro"/>
</dbReference>
<dbReference type="AlphaFoldDB" id="A0AAE0GN55"/>
<dbReference type="PANTHER" id="PTHR10720:SF0">
    <property type="entry name" value="HEME OXYGENASE"/>
    <property type="match status" value="1"/>
</dbReference>
<keyword evidence="3 5" id="KW-0408">Iron</keyword>
<dbReference type="EMBL" id="LGRX02004391">
    <property type="protein sequence ID" value="KAK3280446.1"/>
    <property type="molecule type" value="Genomic_DNA"/>
</dbReference>